<dbReference type="Proteomes" id="UP001589797">
    <property type="component" value="Unassembled WGS sequence"/>
</dbReference>
<feature type="signal peptide" evidence="1">
    <location>
        <begin position="1"/>
        <end position="22"/>
    </location>
</feature>
<feature type="domain" description="Outer membrane protein beta-barrel" evidence="2">
    <location>
        <begin position="22"/>
        <end position="184"/>
    </location>
</feature>
<dbReference type="InterPro" id="IPR025665">
    <property type="entry name" value="Beta-barrel_OMP_2"/>
</dbReference>
<evidence type="ECO:0000313" key="3">
    <source>
        <dbReference type="EMBL" id="MFC0262319.1"/>
    </source>
</evidence>
<evidence type="ECO:0000313" key="4">
    <source>
        <dbReference type="Proteomes" id="UP001589797"/>
    </source>
</evidence>
<sequence>MQIKAFLLFVLTFAAIQLQANAQLSVGFRGGISSSNVSYRYQLGRPVVNAGGISGTTYAFVVEYFGQKNAGLQLEFQHLTLGYTQENDALAVNQTEWQYFKMPVLSNFYFGNKGRFHIKLGPHFGYLLQARDLRREFEGDETFLPTYGQAGDDPRRFMYGLNVGAGLSKLFGKSTLAGDVRLAYEFGNPESQNRIFDINSTTLEFSLTYLFQIKKGKWQK</sequence>
<gene>
    <name evidence="3" type="ORF">ACFFIP_06455</name>
</gene>
<dbReference type="Pfam" id="PF13568">
    <property type="entry name" value="OMP_b-brl_2"/>
    <property type="match status" value="1"/>
</dbReference>
<keyword evidence="4" id="KW-1185">Reference proteome</keyword>
<protein>
    <submittedName>
        <fullName evidence="3">Outer membrane beta-barrel protein</fullName>
    </submittedName>
</protein>
<dbReference type="RefSeq" id="WP_382386762.1">
    <property type="nucleotide sequence ID" value="NZ_JBHLWI010000014.1"/>
</dbReference>
<organism evidence="3 4">
    <name type="scientific">Fontibacter flavus</name>
    <dbReference type="NCBI Taxonomy" id="654838"/>
    <lineage>
        <taxon>Bacteria</taxon>
        <taxon>Pseudomonadati</taxon>
        <taxon>Bacteroidota</taxon>
        <taxon>Cytophagia</taxon>
        <taxon>Cytophagales</taxon>
        <taxon>Cyclobacteriaceae</taxon>
        <taxon>Fontibacter</taxon>
    </lineage>
</organism>
<reference evidence="3 4" key="1">
    <citation type="submission" date="2024-09" db="EMBL/GenBank/DDBJ databases">
        <authorList>
            <person name="Sun Q."/>
            <person name="Mori K."/>
        </authorList>
    </citation>
    <scope>NUCLEOTIDE SEQUENCE [LARGE SCALE GENOMIC DNA]</scope>
    <source>
        <strain evidence="3 4">CCM 7650</strain>
    </source>
</reference>
<name>A0ABV6FR31_9BACT</name>
<evidence type="ECO:0000256" key="1">
    <source>
        <dbReference type="SAM" id="SignalP"/>
    </source>
</evidence>
<keyword evidence="1" id="KW-0732">Signal</keyword>
<proteinExistence type="predicted"/>
<evidence type="ECO:0000259" key="2">
    <source>
        <dbReference type="Pfam" id="PF13568"/>
    </source>
</evidence>
<feature type="chain" id="PRO_5047184299" evidence="1">
    <location>
        <begin position="23"/>
        <end position="220"/>
    </location>
</feature>
<dbReference type="EMBL" id="JBHLWI010000014">
    <property type="protein sequence ID" value="MFC0262319.1"/>
    <property type="molecule type" value="Genomic_DNA"/>
</dbReference>
<comment type="caution">
    <text evidence="3">The sequence shown here is derived from an EMBL/GenBank/DDBJ whole genome shotgun (WGS) entry which is preliminary data.</text>
</comment>
<accession>A0ABV6FR31</accession>